<evidence type="ECO:0000256" key="5">
    <source>
        <dbReference type="ARBA" id="ARBA00023002"/>
    </source>
</evidence>
<keyword evidence="5" id="KW-0560">Oxidoreductase</keyword>
<dbReference type="GO" id="GO:0000246">
    <property type="term" value="F:Delta24(24-1) sterol reductase activity"/>
    <property type="evidence" value="ECO:0007669"/>
    <property type="project" value="TreeGrafter"/>
</dbReference>
<evidence type="ECO:0000256" key="2">
    <source>
        <dbReference type="ARBA" id="ARBA00012405"/>
    </source>
</evidence>
<evidence type="ECO:0000256" key="7">
    <source>
        <dbReference type="SAM" id="MobiDB-lite"/>
    </source>
</evidence>
<comment type="caution">
    <text evidence="9">The sequence shown here is derived from an EMBL/GenBank/DDBJ whole genome shotgun (WGS) entry which is preliminary data.</text>
</comment>
<dbReference type="Proteomes" id="UP000693970">
    <property type="component" value="Unassembled WGS sequence"/>
</dbReference>
<reference evidence="9" key="1">
    <citation type="journal article" date="2021" name="Sci. Rep.">
        <title>Diploid genomic architecture of Nitzschia inconspicua, an elite biomass production diatom.</title>
        <authorList>
            <person name="Oliver A."/>
            <person name="Podell S."/>
            <person name="Pinowska A."/>
            <person name="Traller J.C."/>
            <person name="Smith S.R."/>
            <person name="McClure R."/>
            <person name="Beliaev A."/>
            <person name="Bohutskyi P."/>
            <person name="Hill E.A."/>
            <person name="Rabines A."/>
            <person name="Zheng H."/>
            <person name="Allen L.Z."/>
            <person name="Kuo A."/>
            <person name="Grigoriev I.V."/>
            <person name="Allen A.E."/>
            <person name="Hazlebeck D."/>
            <person name="Allen E.E."/>
        </authorList>
    </citation>
    <scope>NUCLEOTIDE SEQUENCE</scope>
    <source>
        <strain evidence="9">Hildebrandi</strain>
    </source>
</reference>
<keyword evidence="3" id="KW-0812">Transmembrane</keyword>
<feature type="region of interest" description="Disordered" evidence="7">
    <location>
        <begin position="1"/>
        <end position="25"/>
    </location>
</feature>
<dbReference type="OrthoDB" id="415825at2759"/>
<evidence type="ECO:0000313" key="9">
    <source>
        <dbReference type="EMBL" id="KAG7347195.1"/>
    </source>
</evidence>
<keyword evidence="4" id="KW-1133">Transmembrane helix</keyword>
<reference evidence="9" key="2">
    <citation type="submission" date="2021-04" db="EMBL/GenBank/DDBJ databases">
        <authorList>
            <person name="Podell S."/>
        </authorList>
    </citation>
    <scope>NUCLEOTIDE SEQUENCE</scope>
    <source>
        <strain evidence="9">Hildebrandi</strain>
    </source>
</reference>
<dbReference type="GO" id="GO:0050614">
    <property type="term" value="F:Delta24-sterol reductase activity"/>
    <property type="evidence" value="ECO:0007669"/>
    <property type="project" value="UniProtKB-EC"/>
</dbReference>
<dbReference type="PROSITE" id="PS51387">
    <property type="entry name" value="FAD_PCMH"/>
    <property type="match status" value="1"/>
</dbReference>
<evidence type="ECO:0000259" key="8">
    <source>
        <dbReference type="PROSITE" id="PS51387"/>
    </source>
</evidence>
<dbReference type="AlphaFoldDB" id="A0A9K3KNX5"/>
<comment type="subcellular location">
    <subcellularLocation>
        <location evidence="1">Membrane</location>
        <topology evidence="1">Single-pass membrane protein</topology>
    </subcellularLocation>
</comment>
<gene>
    <name evidence="9" type="ORF">IV203_006264</name>
</gene>
<keyword evidence="6" id="KW-0472">Membrane</keyword>
<evidence type="ECO:0000256" key="1">
    <source>
        <dbReference type="ARBA" id="ARBA00004167"/>
    </source>
</evidence>
<accession>A0A9K3KNX5</accession>
<dbReference type="InterPro" id="IPR016166">
    <property type="entry name" value="FAD-bd_PCMH"/>
</dbReference>
<evidence type="ECO:0000256" key="4">
    <source>
        <dbReference type="ARBA" id="ARBA00022989"/>
    </source>
</evidence>
<feature type="domain" description="FAD-binding PCMH-type" evidence="8">
    <location>
        <begin position="1"/>
        <end position="161"/>
    </location>
</feature>
<proteinExistence type="predicted"/>
<sequence length="514" mass="58204">MSSQRQRIAILPGKDGGSGNRTSSAGAATYKESCDLIDLSSYKEIRMSDNEDVVNSSLVICQAKVTMEELVRYTMRSKNMIPKVVAEFRNITVGGAISGAALESTSHKYGQFMDTVAWIKVLTGSGEIVTTNKGDSLWCSLSGTYGSIGIVLEAALECVPATPYVQVSYYAFDSVEHGVKALLNVVSEKRHVFLDGLTFPPQQVPLQAVEDQNPANRRGTVVMQGEMTGSFEDPPRVQGWKCKLHGGSFYYEHVRDLLNEHLRKARKRNNVRSDRTTVEAFFQEVIYMEDYLFRYDYGAFWMARPMAFEPNKLLSYFPFIIGLFVASYRWVRIVTGSMFTTKTLFKILKQTPESVVAKRMVVQDCYIPPETVNGFLSWVYRSIPISTPIWLCPVLFNDNQLFTPSYKKQNQSKPTVSAPVMINCGIYGRVSDGRGAYYTQQLEAMCEQVGGRKMLYAQNHYTESAFWRIFDKKIYDLLRESHHATEAFPSLYEKTCGVAEWKNTWVEAIMSLFL</sequence>
<evidence type="ECO:0000256" key="6">
    <source>
        <dbReference type="ARBA" id="ARBA00023136"/>
    </source>
</evidence>
<dbReference type="EC" id="1.3.1.72" evidence="2"/>
<dbReference type="GO" id="GO:0071949">
    <property type="term" value="F:FAD binding"/>
    <property type="evidence" value="ECO:0007669"/>
    <property type="project" value="InterPro"/>
</dbReference>
<evidence type="ECO:0000313" key="10">
    <source>
        <dbReference type="Proteomes" id="UP000693970"/>
    </source>
</evidence>
<dbReference type="InterPro" id="IPR006094">
    <property type="entry name" value="Oxid_FAD_bind_N"/>
</dbReference>
<dbReference type="GO" id="GO:0008202">
    <property type="term" value="P:steroid metabolic process"/>
    <property type="evidence" value="ECO:0007669"/>
    <property type="project" value="TreeGrafter"/>
</dbReference>
<protein>
    <recommendedName>
        <fullName evidence="2">Delta(24)-sterol reductase</fullName>
        <ecNumber evidence="2">1.3.1.72</ecNumber>
    </recommendedName>
</protein>
<dbReference type="PANTHER" id="PTHR10801">
    <property type="entry name" value="24-DEHYDROCHOLESTEROL REDUCTASE"/>
    <property type="match status" value="1"/>
</dbReference>
<dbReference type="PANTHER" id="PTHR10801:SF0">
    <property type="entry name" value="DELTA(24)-STEROL REDUCTASE"/>
    <property type="match status" value="1"/>
</dbReference>
<dbReference type="GO" id="GO:0005737">
    <property type="term" value="C:cytoplasm"/>
    <property type="evidence" value="ECO:0007669"/>
    <property type="project" value="TreeGrafter"/>
</dbReference>
<dbReference type="GO" id="GO:0016020">
    <property type="term" value="C:membrane"/>
    <property type="evidence" value="ECO:0007669"/>
    <property type="project" value="UniProtKB-SubCell"/>
</dbReference>
<organism evidence="9 10">
    <name type="scientific">Nitzschia inconspicua</name>
    <dbReference type="NCBI Taxonomy" id="303405"/>
    <lineage>
        <taxon>Eukaryota</taxon>
        <taxon>Sar</taxon>
        <taxon>Stramenopiles</taxon>
        <taxon>Ochrophyta</taxon>
        <taxon>Bacillariophyta</taxon>
        <taxon>Bacillariophyceae</taxon>
        <taxon>Bacillariophycidae</taxon>
        <taxon>Bacillariales</taxon>
        <taxon>Bacillariaceae</taxon>
        <taxon>Nitzschia</taxon>
    </lineage>
</organism>
<keyword evidence="10" id="KW-1185">Reference proteome</keyword>
<dbReference type="EMBL" id="JAGRRH010000021">
    <property type="protein sequence ID" value="KAG7347195.1"/>
    <property type="molecule type" value="Genomic_DNA"/>
</dbReference>
<evidence type="ECO:0000256" key="3">
    <source>
        <dbReference type="ARBA" id="ARBA00022692"/>
    </source>
</evidence>
<dbReference type="InterPro" id="IPR040165">
    <property type="entry name" value="Diminuto-like"/>
</dbReference>
<dbReference type="Pfam" id="PF01565">
    <property type="entry name" value="FAD_binding_4"/>
    <property type="match status" value="1"/>
</dbReference>
<name>A0A9K3KNX5_9STRA</name>